<name>A0A8S5MTB6_9CAUD</name>
<accession>A0A8S5MTB6</accession>
<evidence type="ECO:0000313" key="1">
    <source>
        <dbReference type="EMBL" id="DAD85484.1"/>
    </source>
</evidence>
<protein>
    <submittedName>
        <fullName evidence="1">Uncharacterized protein</fullName>
    </submittedName>
</protein>
<reference evidence="1" key="1">
    <citation type="journal article" date="2021" name="Proc. Natl. Acad. Sci. U.S.A.">
        <title>A Catalog of Tens of Thousands of Viruses from Human Metagenomes Reveals Hidden Associations with Chronic Diseases.</title>
        <authorList>
            <person name="Tisza M.J."/>
            <person name="Buck C.B."/>
        </authorList>
    </citation>
    <scope>NUCLEOTIDE SEQUENCE</scope>
    <source>
        <strain evidence="1">CtDcW16</strain>
    </source>
</reference>
<dbReference type="EMBL" id="BK014983">
    <property type="protein sequence ID" value="DAD85484.1"/>
    <property type="molecule type" value="Genomic_DNA"/>
</dbReference>
<proteinExistence type="predicted"/>
<sequence>MDKLEKTFVKGNVLKAEELNELVDKINELVDNSLDNLVPEAYSGSIDVDNMLIPVFDRRIRQIVFIPISAIQGGVTPPSTGFPYTFPITLR</sequence>
<organism evidence="1">
    <name type="scientific">Siphoviridae sp. ctDcW16</name>
    <dbReference type="NCBI Taxonomy" id="2826199"/>
    <lineage>
        <taxon>Viruses</taxon>
        <taxon>Duplodnaviria</taxon>
        <taxon>Heunggongvirae</taxon>
        <taxon>Uroviricota</taxon>
        <taxon>Caudoviricetes</taxon>
    </lineage>
</organism>